<dbReference type="Gene3D" id="3.30.2410.10">
    <property type="entry name" value="Hect, E3 ligase catalytic domain"/>
    <property type="match status" value="1"/>
</dbReference>
<dbReference type="CDD" id="cd11709">
    <property type="entry name" value="SPRY"/>
    <property type="match status" value="1"/>
</dbReference>
<keyword evidence="6" id="KW-0436">Ligase</keyword>
<dbReference type="GO" id="GO:0016567">
    <property type="term" value="P:protein ubiquitination"/>
    <property type="evidence" value="ECO:0007669"/>
    <property type="project" value="InterPro"/>
</dbReference>
<dbReference type="SUPFAM" id="SSF159034">
    <property type="entry name" value="Mib/herc2 domain-like"/>
    <property type="match status" value="1"/>
</dbReference>
<dbReference type="InterPro" id="IPR001870">
    <property type="entry name" value="B30.2/SPRY"/>
</dbReference>
<dbReference type="Proteomes" id="UP000243579">
    <property type="component" value="Unassembled WGS sequence"/>
</dbReference>
<protein>
    <submittedName>
        <fullName evidence="6">HECT E3 ubiquitin ligase</fullName>
    </submittedName>
</protein>
<evidence type="ECO:0000313" key="6">
    <source>
        <dbReference type="EMBL" id="OQR86230.1"/>
    </source>
</evidence>
<evidence type="ECO:0000313" key="7">
    <source>
        <dbReference type="Proteomes" id="UP000243579"/>
    </source>
</evidence>
<dbReference type="GO" id="GO:0046872">
    <property type="term" value="F:metal ion binding"/>
    <property type="evidence" value="ECO:0007669"/>
    <property type="project" value="InterPro"/>
</dbReference>
<keyword evidence="1 2" id="KW-0833">Ubl conjugation pathway</keyword>
<keyword evidence="7" id="KW-1185">Reference proteome</keyword>
<evidence type="ECO:0000259" key="3">
    <source>
        <dbReference type="PROSITE" id="PS50188"/>
    </source>
</evidence>
<dbReference type="OrthoDB" id="239701at2759"/>
<dbReference type="GO" id="GO:0016874">
    <property type="term" value="F:ligase activity"/>
    <property type="evidence" value="ECO:0007669"/>
    <property type="project" value="UniProtKB-KW"/>
</dbReference>
<feature type="domain" description="MIB/HERC2" evidence="5">
    <location>
        <begin position="2749"/>
        <end position="2827"/>
    </location>
</feature>
<dbReference type="InterPro" id="IPR010606">
    <property type="entry name" value="Mib_Herc2"/>
</dbReference>
<dbReference type="STRING" id="1202772.A0A1V9YKI1"/>
<dbReference type="SUPFAM" id="SSF49899">
    <property type="entry name" value="Concanavalin A-like lectins/glucanases"/>
    <property type="match status" value="2"/>
</dbReference>
<dbReference type="PROSITE" id="PS50188">
    <property type="entry name" value="B302_SPRY"/>
    <property type="match status" value="1"/>
</dbReference>
<dbReference type="PANTHER" id="PTHR46654">
    <property type="entry name" value="E3 UBIQUITIN-PROTEIN LIGASE HECTD3"/>
    <property type="match status" value="1"/>
</dbReference>
<organism evidence="6 7">
    <name type="scientific">Achlya hypogyna</name>
    <name type="common">Oomycete</name>
    <name type="synonym">Protoachlya hypogyna</name>
    <dbReference type="NCBI Taxonomy" id="1202772"/>
    <lineage>
        <taxon>Eukaryota</taxon>
        <taxon>Sar</taxon>
        <taxon>Stramenopiles</taxon>
        <taxon>Oomycota</taxon>
        <taxon>Saprolegniomycetes</taxon>
        <taxon>Saprolegniales</taxon>
        <taxon>Achlyaceae</taxon>
        <taxon>Achlya</taxon>
    </lineage>
</organism>
<dbReference type="PROSITE" id="PS51416">
    <property type="entry name" value="MIB_HERC2"/>
    <property type="match status" value="1"/>
</dbReference>
<evidence type="ECO:0000259" key="4">
    <source>
        <dbReference type="PROSITE" id="PS50237"/>
    </source>
</evidence>
<dbReference type="Gene3D" id="2.30.30.40">
    <property type="entry name" value="SH3 Domains"/>
    <property type="match status" value="1"/>
</dbReference>
<reference evidence="6 7" key="1">
    <citation type="journal article" date="2014" name="Genome Biol. Evol.">
        <title>The secreted proteins of Achlya hypogyna and Thraustotheca clavata identify the ancestral oomycete secretome and reveal gene acquisitions by horizontal gene transfer.</title>
        <authorList>
            <person name="Misner I."/>
            <person name="Blouin N."/>
            <person name="Leonard G."/>
            <person name="Richards T.A."/>
            <person name="Lane C.E."/>
        </authorList>
    </citation>
    <scope>NUCLEOTIDE SEQUENCE [LARGE SCALE GENOMIC DNA]</scope>
    <source>
        <strain evidence="6 7">ATCC 48635</strain>
    </source>
</reference>
<dbReference type="Gene3D" id="3.90.1750.10">
    <property type="entry name" value="Hect, E3 ligase catalytic domains"/>
    <property type="match status" value="1"/>
</dbReference>
<dbReference type="SMART" id="SM00449">
    <property type="entry name" value="SPRY"/>
    <property type="match status" value="1"/>
</dbReference>
<dbReference type="InterPro" id="IPR003877">
    <property type="entry name" value="SPRY_dom"/>
</dbReference>
<dbReference type="Pfam" id="PF00622">
    <property type="entry name" value="SPRY"/>
    <property type="match status" value="1"/>
</dbReference>
<dbReference type="InterPro" id="IPR042469">
    <property type="entry name" value="HECTD3"/>
</dbReference>
<accession>A0A1V9YKI1</accession>
<name>A0A1V9YKI1_ACHHY</name>
<evidence type="ECO:0000259" key="5">
    <source>
        <dbReference type="PROSITE" id="PS51416"/>
    </source>
</evidence>
<dbReference type="InterPro" id="IPR037252">
    <property type="entry name" value="Mib_Herc2_sf"/>
</dbReference>
<sequence>MSAVRKSADAWTAAQLPPEILRDEELLAQEYIARLAEDKDSTRVQEAYGKLKMQRTQPPAAGTFDGSDLDRLRLFLFPQQPISFKESFDAVTPSAVLRESALTTPSAATVESQLRKFQKTYLLQKTIALLGDAVTPDAPVPEAVAPYLVSAHEPSAFPAKLFSLASSRFQLDMLGYFRATAPGLFTSGMQSILGSLLDCPPLALETIVPHSAEAAVLNAHVEFAMGILADAGAAPSDTWFALALLIGLGESSGKLHPLLLALDFLLQPAHADFAASLPAHAEIAARLDQFVTRIEAYRVQFVLSLLTNETAAKRIHVLEELDVDDKSYNGLATDGKFVYGWSDASGAYKVGSGYQGAVAGKIYAESPSGAFTTAVFPGLDDAPWSDHIQSLVCVRGALYLGVVAKSKADDAAPYRLFPVDTATMEPSAAIAVATTATHVFSDGLALFTAEVAGSDLLLARCDVGEDAVSVIEQWRVTLGTDGQEFFRQGREFFYYTNGHEVVVTYRTVGPLHSLHVRLATGTVVVGNHGIDVDVRALCYDATNNLVWLASHNLEGKLLASFANQGIKAAAAVATPAPDTSAPIAHRILSQLGAVLGAYASDDTPVTRHAPFAVDLHEATFESLLAIVSHTGVATVADRSVLVTVLRVLLTNVRHWQVAQVPAAVGPLVAASSLAATLEQLIETAPDADLVGIAQELTVACLDLSHPTLQAQWAFLLQLLAAAYDGSLPVVQQPTVHLMLARLASHAKMQAFVAADLATSPEWIALVDVVVRLGPAADAFQLRLGQQVTQLLLASLQAAVGAYAAKRLPLEPFVAMVQRLLDAARAVCAVPDAGADADLDPEVQLAQLETTVLGQIAGIAASLLRTALEELPTAPEAAVLDGLVGALSGLVAAVAPLVARVPESETVTRVVQVTDASCSVESAHPIGANVHEGKMFTLPGATTMTITFDERSTTEGYYYGVTFYTDETCVSYHGDDRYYGTGESLHWPGLGNTPPLFIPSNSCYVYVNTEGTPGDFWGYKFTATAKEMRPVRALHWLTQLQEALLDCLGSIAARGWSDWCPVQGAEADHAALLQSELFRGGLRADNGADAASAFLDDLIELPEGCSAEAVAKALKAKTPQDQGAIPYINRAVRAVAAALLHHNGCAIDALALAQGLRGDPSAALLKAWRNAQKMRHWFHLGDAQPKAEGAKPTLRRQPSAYAGASDEALQVLCANVVARARFLLTLTPGTAPDSVSKKRWGALAKLARSHTGKSLDEASLMHKWHALVDEAKAATDLKELLKYRKSAAGRDPHIKTITELVLGFVQSDTNVDDVERAVAARSVRAHLRRIGLDAVRSVVGGAGSVSTTPALLDAFAATVQRTGPTVHVSNHLHGAEAVARAAVRSAFADVVARLAAALAAPVDDALALGALKVLAMDFEPRDADVLPAELVTRVFDLLLSPAPAVRHGAQATVRLWCDRFLGADSDAVSTLAPLLVSLLQRYVEQAAAQLLAPPPLHLTAQMLSLPLELLTSDIFTLPFAIFHEVLPVRPLKVGDRVKRGPHWNLFGDEALGMGEVGVVAKLDGTAAAVTWRIGDDVVGEVAKLGTPTFFKYNEDAQEIIPLDRDASGLVVAFENDTREVCRLHLNLSGHFELYAGADIVATSGVPLPPAAWHNVAVMRQESSLQVLVDNDVVLSHTLHDPLKTAVFGQTRLLQHKPAVAYVRLDPTDDTTDAPTAVDADVGLHVLGVLAATAQSAPQVLKPLATLKHVVALAFTEQSPLPARVAALHVLSSLMDVAMVAPAFEALGIGAGSIVEHATAALGRLLHPYDPEGLAASRLPDQDALWLAAAYASFVRKYADQAGVLTELATTTVTSLHRLADYATTNDADKRNAFAAVALLGGLHDGVAVGVTVQYKEPTNASSVARGVVAALDLVSSSAVVVPDGDVTKLEAVPLIDVAAAEAPAPADVAVLFAALDEEALLEGLQALLALRDALPLWLLDVRSRALKALQGMLSASSVAVLLPQWLALAQAPPVGPTPPTKNTALTFQSGHPYGNSIDAYQTVAIEGATALRITFDERCRTEHDYDYVKFYKDDSYSDVWGAPLYTGRDGSENWPGFGGREALEIPSNKCVLYWHSDSSGNDWGWKVQIEGVFGKQAPVASRWRFDQLQQRAFHLTDLLHRHNLSPDVLAPALPPPADDTTPQDWQLPHRFFAADDDGARFVVREVLLHEAPTADSAVVVAALPIDLLVTVLTTEGPWSHVRATVDDAVVEGWCVTRTDDTWNLITPTSPLAPINTTKLECVTEPYVIGPVTGLIKAADGDGLAAADLEAHFALKVAPADKAAVAPALADVLHNLTAQYARRCLRAATVEQDKPSARTFLQLCELFAFEKVDTEEANPTYVTQLQALARDEAFCADVAALALRRLDAAVAALPNSPVNYVHIEKTPPLEQRRVYFPGAKRLKVVFREDDTHIENTENFLRFYDSNGALVGEYTGTKDAGVWPGIGDVPPLIVDGDSLLFVNYVPSLVDPCIHAFKVYGEGFPGSDDDPASSVAGVEAAIRLNCWVLCLLAQTNALLPAVMATTSLSKFLDVLCHVYQLLPPSHQVRVLDVLIGLLQSEASAGALLAALSTEDVLALHAFLHTKMVLRHEIDRYYDEDRSPLMQRLVQCALAWDATLAAHGCRTGASYDALLATAPAWYEDVRDAMVMVDGLATGAPATTVQLTSDATEASIPGANKLRLVAAAGAAHAPTGVTAIDDAGARSTFTSEELAPALKLSELSLFTKVTRGFHWQYGDEDGGAGNVGVVVGIEPWSGMPATAVRVVWLASQATGLYRYGYRHTFDVNPVAAETAGAIIEGSSVTLVPPAAAPSFELRAGRELVIPDLPSLHGECTLHFWMRVAPLPDANRTRQCIFQLGHQGVWQLRLELNTKRQLVLAIESPASGELSKLEGPTVDEAKWLRIEVGTCSSVVALHVDGALSSHDRFSHKLSWRDAGPASLVFGRPFAGLTPSDAFVGHVDSIKIWNAPMHLASYAANDVFARHWESNGAIPKPAPSFDAFVAMAATPIDAPADAVTRAKLVTRNRSTTFPSLRLKGVSIAETCSATQVYYEVTLLDGNVNQIGWSSRDATCESAGVGTTGIGDTELSYAIDLARMQLWHGTEEPVTATPWTAGDVVGCLLDWAAGEMTFTLNGRLLSDTGFKRGDGDDWFANGPLYPSLSLSIDDGAIWNVGHLPFRHCPDGYVSVLVASGADAAVTFETFDFDHNAWCDVGVWHRLQPALLPTLVGAWTSSDVDGATVRDATGRAPALWVDATTDDTDAVPPAYPLATLQVLEVPPAPGVLPRGVSLAELAELVRFVNQLTATNGWSRAEVLGKAWTDVAPATPEELVKWPLLHQASTSVVSLEARFELLQKLNRGVQSHVLLYVGVEYSASYVPPIFAKLMAIRELLFGAVKQELWDREVAATSHYGNARTLVLNRPKASRYLDAPAPATASYRPLNPYALFLQAYQGMRTYRPAEFCSSNRLYTVTFLGENAIDAGGPYRETFSQFAAELQSTQLPLLLPTPNNHHNVGNNRDAFVLHPASHTLPLNAQLLVFLGKLLGVAIRTKEYVDLNLSQVVWKLLAHEPLGIDDLEAVDSLVVSSMRSIRHIDQDGITEDIFEDVIQETFATLSTDNRSVPIVPGGEAIAVTFTNRHAFADGVEQFRLHEYDDAAALVRQGLGLVVPLQLLRLFSWREVEMMVCGSPAIDVDLLEACTEYSCCDPKDAHVKWFWETLRAFSEESRRMFLKFVWGRIRLPRTKAEFSQLFKLQNNARDPPDTYLPVSHTCFFSLELPKYSTKEILTKRLMYAIYNCQAIDGDGDALAANQLGWED</sequence>
<feature type="domain" description="HECT" evidence="4">
    <location>
        <begin position="3491"/>
        <end position="3840"/>
    </location>
</feature>
<feature type="domain" description="B30.2/SPRY" evidence="3">
    <location>
        <begin position="3011"/>
        <end position="3212"/>
    </location>
</feature>
<dbReference type="SMART" id="SM00119">
    <property type="entry name" value="HECTc"/>
    <property type="match status" value="1"/>
</dbReference>
<comment type="caution">
    <text evidence="6">The sequence shown here is derived from an EMBL/GenBank/DDBJ whole genome shotgun (WGS) entry which is preliminary data.</text>
</comment>
<dbReference type="InterPro" id="IPR043136">
    <property type="entry name" value="B30.2/SPRY_sf"/>
</dbReference>
<gene>
    <name evidence="6" type="ORF">ACHHYP_10805</name>
</gene>
<evidence type="ECO:0000256" key="1">
    <source>
        <dbReference type="ARBA" id="ARBA00022786"/>
    </source>
</evidence>
<dbReference type="Pfam" id="PF06701">
    <property type="entry name" value="MIB_HERC2"/>
    <property type="match status" value="1"/>
</dbReference>
<dbReference type="EMBL" id="JNBR01001523">
    <property type="protein sequence ID" value="OQR86230.1"/>
    <property type="molecule type" value="Genomic_DNA"/>
</dbReference>
<dbReference type="InterPro" id="IPR035983">
    <property type="entry name" value="Hect_E3_ubiquitin_ligase"/>
</dbReference>
<dbReference type="Gene3D" id="2.60.120.200">
    <property type="match status" value="1"/>
</dbReference>
<dbReference type="SUPFAM" id="SSF56204">
    <property type="entry name" value="Hect, E3 ligase catalytic domain"/>
    <property type="match status" value="1"/>
</dbReference>
<dbReference type="InterPro" id="IPR000569">
    <property type="entry name" value="HECT_dom"/>
</dbReference>
<dbReference type="Gene3D" id="2.60.120.920">
    <property type="match status" value="1"/>
</dbReference>
<dbReference type="PROSITE" id="PS50237">
    <property type="entry name" value="HECT"/>
    <property type="match status" value="1"/>
</dbReference>
<feature type="active site" description="Glycyl thioester intermediate" evidence="2">
    <location>
        <position position="3803"/>
    </location>
</feature>
<proteinExistence type="predicted"/>
<dbReference type="Gene3D" id="3.30.2160.10">
    <property type="entry name" value="Hect, E3 ligase catalytic domain"/>
    <property type="match status" value="1"/>
</dbReference>
<dbReference type="Pfam" id="PF00632">
    <property type="entry name" value="HECT"/>
    <property type="match status" value="1"/>
</dbReference>
<dbReference type="GO" id="GO:0004842">
    <property type="term" value="F:ubiquitin-protein transferase activity"/>
    <property type="evidence" value="ECO:0007669"/>
    <property type="project" value="InterPro"/>
</dbReference>
<dbReference type="PANTHER" id="PTHR46654:SF1">
    <property type="entry name" value="E3 UBIQUITIN-PROTEIN LIGASE HECTD3"/>
    <property type="match status" value="1"/>
</dbReference>
<dbReference type="InterPro" id="IPR013320">
    <property type="entry name" value="ConA-like_dom_sf"/>
</dbReference>
<evidence type="ECO:0000256" key="2">
    <source>
        <dbReference type="PROSITE-ProRule" id="PRU00104"/>
    </source>
</evidence>